<dbReference type="InterPro" id="IPR042150">
    <property type="entry name" value="MmRce1-like"/>
</dbReference>
<sequence length="284" mass="30556">MSSEKTKPSAQSVPEPPLRNPRALLCFLLVTFAWSWCALLLPDDPWLFAAAFGPSLGALAAALLEHGRAGPARLWQRLGPLDVGWGTWLLAVYAVVPVAIVGLLLFGAANLRETGGTAAILVFMPFLAAFSLLPGPVGEELGWRGALLPWLLLRWRPLPATLLLGLVWALWHAPLWWRPEFRMGASPLLFVPLYTLSLMAMSVIITAICLRARGSVVLAMVTHAALNAAAIPFALVHERGQLPVEAVVPVTLLMCVTAMAVWCGVGRRAADVHLPGHVIAERSG</sequence>
<dbReference type="PANTHER" id="PTHR35797">
    <property type="entry name" value="PROTEASE-RELATED"/>
    <property type="match status" value="1"/>
</dbReference>
<feature type="transmembrane region" description="Helical" evidence="1">
    <location>
        <begin position="21"/>
        <end position="41"/>
    </location>
</feature>
<dbReference type="RefSeq" id="WP_117316385.1">
    <property type="nucleotide sequence ID" value="NZ_QQSW01000006.1"/>
</dbReference>
<evidence type="ECO:0000256" key="1">
    <source>
        <dbReference type="SAM" id="Phobius"/>
    </source>
</evidence>
<feature type="transmembrane region" description="Helical" evidence="1">
    <location>
        <begin position="158"/>
        <end position="177"/>
    </location>
</feature>
<dbReference type="AlphaFoldDB" id="A0A4R2KWH4"/>
<dbReference type="EMBL" id="SLWX01000001">
    <property type="protein sequence ID" value="TCO78334.1"/>
    <property type="molecule type" value="Genomic_DNA"/>
</dbReference>
<evidence type="ECO:0000313" key="4">
    <source>
        <dbReference type="Proteomes" id="UP000294980"/>
    </source>
</evidence>
<organism evidence="3 4">
    <name type="scientific">Chromatocurvus halotolerans</name>
    <dbReference type="NCBI Taxonomy" id="1132028"/>
    <lineage>
        <taxon>Bacteria</taxon>
        <taxon>Pseudomonadati</taxon>
        <taxon>Pseudomonadota</taxon>
        <taxon>Gammaproteobacteria</taxon>
        <taxon>Cellvibrionales</taxon>
        <taxon>Halieaceae</taxon>
        <taxon>Chromatocurvus</taxon>
    </lineage>
</organism>
<dbReference type="OrthoDB" id="3693644at2"/>
<keyword evidence="3" id="KW-0645">Protease</keyword>
<gene>
    <name evidence="3" type="ORF">EV688_101149</name>
</gene>
<feature type="transmembrane region" description="Helical" evidence="1">
    <location>
        <begin position="47"/>
        <end position="64"/>
    </location>
</feature>
<keyword evidence="4" id="KW-1185">Reference proteome</keyword>
<keyword evidence="3" id="KW-0378">Hydrolase</keyword>
<dbReference type="GO" id="GO:0004175">
    <property type="term" value="F:endopeptidase activity"/>
    <property type="evidence" value="ECO:0007669"/>
    <property type="project" value="UniProtKB-ARBA"/>
</dbReference>
<dbReference type="PANTHER" id="PTHR35797:SF1">
    <property type="entry name" value="PROTEASE"/>
    <property type="match status" value="1"/>
</dbReference>
<dbReference type="Proteomes" id="UP000294980">
    <property type="component" value="Unassembled WGS sequence"/>
</dbReference>
<keyword evidence="1" id="KW-0472">Membrane</keyword>
<feature type="transmembrane region" description="Helical" evidence="1">
    <location>
        <begin position="189"/>
        <end position="210"/>
    </location>
</feature>
<reference evidence="3 4" key="1">
    <citation type="submission" date="2019-03" db="EMBL/GenBank/DDBJ databases">
        <title>Genomic Encyclopedia of Type Strains, Phase IV (KMG-IV): sequencing the most valuable type-strain genomes for metagenomic binning, comparative biology and taxonomic classification.</title>
        <authorList>
            <person name="Goeker M."/>
        </authorList>
    </citation>
    <scope>NUCLEOTIDE SEQUENCE [LARGE SCALE GENOMIC DNA]</scope>
    <source>
        <strain evidence="3 4">DSM 23344</strain>
    </source>
</reference>
<feature type="transmembrane region" description="Helical" evidence="1">
    <location>
        <begin position="247"/>
        <end position="265"/>
    </location>
</feature>
<dbReference type="Pfam" id="PF02517">
    <property type="entry name" value="Rce1-like"/>
    <property type="match status" value="1"/>
</dbReference>
<proteinExistence type="predicted"/>
<feature type="transmembrane region" description="Helical" evidence="1">
    <location>
        <begin position="217"/>
        <end position="235"/>
    </location>
</feature>
<name>A0A4R2KWH4_9GAMM</name>
<evidence type="ECO:0000313" key="3">
    <source>
        <dbReference type="EMBL" id="TCO78334.1"/>
    </source>
</evidence>
<keyword evidence="1" id="KW-1133">Transmembrane helix</keyword>
<keyword evidence="1" id="KW-0812">Transmembrane</keyword>
<accession>A0A4R2KWH4</accession>
<dbReference type="InterPro" id="IPR003675">
    <property type="entry name" value="Rce1/LyrA-like_dom"/>
</dbReference>
<protein>
    <submittedName>
        <fullName evidence="3">CAAX prenyl protease-like protein</fullName>
    </submittedName>
</protein>
<comment type="caution">
    <text evidence="3">The sequence shown here is derived from an EMBL/GenBank/DDBJ whole genome shotgun (WGS) entry which is preliminary data.</text>
</comment>
<dbReference type="GO" id="GO:0006508">
    <property type="term" value="P:proteolysis"/>
    <property type="evidence" value="ECO:0007669"/>
    <property type="project" value="UniProtKB-KW"/>
</dbReference>
<feature type="transmembrane region" description="Helical" evidence="1">
    <location>
        <begin position="118"/>
        <end position="137"/>
    </location>
</feature>
<feature type="transmembrane region" description="Helical" evidence="1">
    <location>
        <begin position="85"/>
        <end position="106"/>
    </location>
</feature>
<dbReference type="GO" id="GO:0080120">
    <property type="term" value="P:CAAX-box protein maturation"/>
    <property type="evidence" value="ECO:0007669"/>
    <property type="project" value="UniProtKB-ARBA"/>
</dbReference>
<feature type="domain" description="CAAX prenyl protease 2/Lysostaphin resistance protein A-like" evidence="2">
    <location>
        <begin position="126"/>
        <end position="228"/>
    </location>
</feature>
<evidence type="ECO:0000259" key="2">
    <source>
        <dbReference type="Pfam" id="PF02517"/>
    </source>
</evidence>